<name>A0A3A4ZMB8_UNCKA</name>
<evidence type="ECO:0000259" key="1">
    <source>
        <dbReference type="PROSITE" id="PS50943"/>
    </source>
</evidence>
<reference evidence="2 3" key="1">
    <citation type="journal article" date="2017" name="ISME J.">
        <title>Energy and carbon metabolisms in a deep terrestrial subsurface fluid microbial community.</title>
        <authorList>
            <person name="Momper L."/>
            <person name="Jungbluth S.P."/>
            <person name="Lee M.D."/>
            <person name="Amend J.P."/>
        </authorList>
    </citation>
    <scope>NUCLEOTIDE SEQUENCE [LARGE SCALE GENOMIC DNA]</scope>
    <source>
        <strain evidence="2">SURF_46</strain>
    </source>
</reference>
<organism evidence="2 3">
    <name type="scientific">candidate division WWE3 bacterium</name>
    <dbReference type="NCBI Taxonomy" id="2053526"/>
    <lineage>
        <taxon>Bacteria</taxon>
        <taxon>Katanobacteria</taxon>
    </lineage>
</organism>
<sequence length="64" mass="7276">MATLYEKVGINIKYYRKKLGLSQEQLAFKAKIDMTSVSETESGLRNTSLKTIAKLAKSIKYRAF</sequence>
<dbReference type="Pfam" id="PF01381">
    <property type="entry name" value="HTH_3"/>
    <property type="match status" value="1"/>
</dbReference>
<feature type="domain" description="HTH cro/C1-type" evidence="1">
    <location>
        <begin position="12"/>
        <end position="57"/>
    </location>
</feature>
<dbReference type="CDD" id="cd00093">
    <property type="entry name" value="HTH_XRE"/>
    <property type="match status" value="1"/>
</dbReference>
<dbReference type="Gene3D" id="1.10.260.40">
    <property type="entry name" value="lambda repressor-like DNA-binding domains"/>
    <property type="match status" value="1"/>
</dbReference>
<dbReference type="Proteomes" id="UP000265540">
    <property type="component" value="Unassembled WGS sequence"/>
</dbReference>
<dbReference type="InterPro" id="IPR010982">
    <property type="entry name" value="Lambda_DNA-bd_dom_sf"/>
</dbReference>
<accession>A0A3A4ZMB8</accession>
<gene>
    <name evidence="2" type="ORF">C4561_00790</name>
</gene>
<comment type="caution">
    <text evidence="2">The sequence shown here is derived from an EMBL/GenBank/DDBJ whole genome shotgun (WGS) entry which is preliminary data.</text>
</comment>
<dbReference type="SMART" id="SM00530">
    <property type="entry name" value="HTH_XRE"/>
    <property type="match status" value="1"/>
</dbReference>
<dbReference type="SUPFAM" id="SSF47413">
    <property type="entry name" value="lambda repressor-like DNA-binding domains"/>
    <property type="match status" value="1"/>
</dbReference>
<proteinExistence type="predicted"/>
<dbReference type="InterPro" id="IPR001387">
    <property type="entry name" value="Cro/C1-type_HTH"/>
</dbReference>
<dbReference type="GO" id="GO:0003677">
    <property type="term" value="F:DNA binding"/>
    <property type="evidence" value="ECO:0007669"/>
    <property type="project" value="InterPro"/>
</dbReference>
<dbReference type="PROSITE" id="PS50943">
    <property type="entry name" value="HTH_CROC1"/>
    <property type="match status" value="1"/>
</dbReference>
<evidence type="ECO:0000313" key="2">
    <source>
        <dbReference type="EMBL" id="RJR28027.1"/>
    </source>
</evidence>
<dbReference type="EMBL" id="QZJF01000005">
    <property type="protein sequence ID" value="RJR28027.1"/>
    <property type="molecule type" value="Genomic_DNA"/>
</dbReference>
<protein>
    <submittedName>
        <fullName evidence="2">XRE family transcriptional regulator</fullName>
    </submittedName>
</protein>
<dbReference type="AlphaFoldDB" id="A0A3A4ZMB8"/>
<evidence type="ECO:0000313" key="3">
    <source>
        <dbReference type="Proteomes" id="UP000265540"/>
    </source>
</evidence>